<name>A0AAV4H4G7_9GAST</name>
<dbReference type="Proteomes" id="UP000762676">
    <property type="component" value="Unassembled WGS sequence"/>
</dbReference>
<gene>
    <name evidence="2" type="ORF">ElyMa_004365900</name>
</gene>
<proteinExistence type="predicted"/>
<keyword evidence="1" id="KW-1133">Transmembrane helix</keyword>
<reference evidence="2 3" key="1">
    <citation type="journal article" date="2021" name="Elife">
        <title>Chloroplast acquisition without the gene transfer in kleptoplastic sea slugs, Plakobranchus ocellatus.</title>
        <authorList>
            <person name="Maeda T."/>
            <person name="Takahashi S."/>
            <person name="Yoshida T."/>
            <person name="Shimamura S."/>
            <person name="Takaki Y."/>
            <person name="Nagai Y."/>
            <person name="Toyoda A."/>
            <person name="Suzuki Y."/>
            <person name="Arimoto A."/>
            <person name="Ishii H."/>
            <person name="Satoh N."/>
            <person name="Nishiyama T."/>
            <person name="Hasebe M."/>
            <person name="Maruyama T."/>
            <person name="Minagawa J."/>
            <person name="Obokata J."/>
            <person name="Shigenobu S."/>
        </authorList>
    </citation>
    <scope>NUCLEOTIDE SEQUENCE [LARGE SCALE GENOMIC DNA]</scope>
</reference>
<organism evidence="2 3">
    <name type="scientific">Elysia marginata</name>
    <dbReference type="NCBI Taxonomy" id="1093978"/>
    <lineage>
        <taxon>Eukaryota</taxon>
        <taxon>Metazoa</taxon>
        <taxon>Spiralia</taxon>
        <taxon>Lophotrochozoa</taxon>
        <taxon>Mollusca</taxon>
        <taxon>Gastropoda</taxon>
        <taxon>Heterobranchia</taxon>
        <taxon>Euthyneura</taxon>
        <taxon>Panpulmonata</taxon>
        <taxon>Sacoglossa</taxon>
        <taxon>Placobranchoidea</taxon>
        <taxon>Plakobranchidae</taxon>
        <taxon>Elysia</taxon>
    </lineage>
</organism>
<sequence>MLNGLRVPVTSTVSPFGPLSLYLYWFNSPPCLYLSHPFSFTFSNILLPVILDMAMLYHSSLMLTICFARVLVYSLPDQTRLCYASKVGNKWFQCSGSENTLLIRKPKKLKSFVENTDKGEVVVVVVVVVAVARGRRRRKRKTTSTKITTTKITRKTTTRKREEHAVYL</sequence>
<evidence type="ECO:0000313" key="2">
    <source>
        <dbReference type="EMBL" id="GFR92947.1"/>
    </source>
</evidence>
<keyword evidence="1" id="KW-0812">Transmembrane</keyword>
<evidence type="ECO:0000256" key="1">
    <source>
        <dbReference type="SAM" id="Phobius"/>
    </source>
</evidence>
<feature type="transmembrane region" description="Helical" evidence="1">
    <location>
        <begin position="7"/>
        <end position="25"/>
    </location>
</feature>
<protein>
    <submittedName>
        <fullName evidence="2">Uncharacterized protein</fullName>
    </submittedName>
</protein>
<keyword evidence="1" id="KW-0472">Membrane</keyword>
<keyword evidence="3" id="KW-1185">Reference proteome</keyword>
<accession>A0AAV4H4G7</accession>
<comment type="caution">
    <text evidence="2">The sequence shown here is derived from an EMBL/GenBank/DDBJ whole genome shotgun (WGS) entry which is preliminary data.</text>
</comment>
<dbReference type="EMBL" id="BMAT01008803">
    <property type="protein sequence ID" value="GFR92947.1"/>
    <property type="molecule type" value="Genomic_DNA"/>
</dbReference>
<feature type="transmembrane region" description="Helical" evidence="1">
    <location>
        <begin position="45"/>
        <end position="72"/>
    </location>
</feature>
<dbReference type="AlphaFoldDB" id="A0AAV4H4G7"/>
<evidence type="ECO:0000313" key="3">
    <source>
        <dbReference type="Proteomes" id="UP000762676"/>
    </source>
</evidence>